<organism evidence="9 10">
    <name type="scientific">Sphingomonas immobilis</name>
    <dbReference type="NCBI Taxonomy" id="3063997"/>
    <lineage>
        <taxon>Bacteria</taxon>
        <taxon>Pseudomonadati</taxon>
        <taxon>Pseudomonadota</taxon>
        <taxon>Alphaproteobacteria</taxon>
        <taxon>Sphingomonadales</taxon>
        <taxon>Sphingomonadaceae</taxon>
        <taxon>Sphingomonas</taxon>
    </lineage>
</organism>
<feature type="domain" description="Peptidase M48" evidence="8">
    <location>
        <begin position="42"/>
        <end position="222"/>
    </location>
</feature>
<protein>
    <submittedName>
        <fullName evidence="9">M48 family metalloprotease</fullName>
        <ecNumber evidence="9">3.4.24.-</ecNumber>
    </submittedName>
</protein>
<evidence type="ECO:0000256" key="7">
    <source>
        <dbReference type="SAM" id="SignalP"/>
    </source>
</evidence>
<dbReference type="Gene3D" id="1.25.40.10">
    <property type="entry name" value="Tetratricopeptide repeat domain"/>
    <property type="match status" value="1"/>
</dbReference>
<name>A0ABT9A480_9SPHN</name>
<keyword evidence="5" id="KW-0862">Zinc</keyword>
<keyword evidence="6 9" id="KW-0482">Metalloprotease</keyword>
<dbReference type="Pfam" id="PF01435">
    <property type="entry name" value="Peptidase_M48"/>
    <property type="match status" value="1"/>
</dbReference>
<dbReference type="SUPFAM" id="SSF48452">
    <property type="entry name" value="TPR-like"/>
    <property type="match status" value="1"/>
</dbReference>
<dbReference type="EMBL" id="JAUQSZ010000018">
    <property type="protein sequence ID" value="MDO7844651.1"/>
    <property type="molecule type" value="Genomic_DNA"/>
</dbReference>
<dbReference type="Gene3D" id="3.30.2010.10">
    <property type="entry name" value="Metalloproteases ('zincins'), catalytic domain"/>
    <property type="match status" value="1"/>
</dbReference>
<comment type="cofactor">
    <cofactor evidence="1">
        <name>Zn(2+)</name>
        <dbReference type="ChEBI" id="CHEBI:29105"/>
    </cofactor>
</comment>
<evidence type="ECO:0000256" key="4">
    <source>
        <dbReference type="ARBA" id="ARBA00022801"/>
    </source>
</evidence>
<evidence type="ECO:0000256" key="3">
    <source>
        <dbReference type="ARBA" id="ARBA00022723"/>
    </source>
</evidence>
<evidence type="ECO:0000256" key="6">
    <source>
        <dbReference type="ARBA" id="ARBA00023049"/>
    </source>
</evidence>
<keyword evidence="4 9" id="KW-0378">Hydrolase</keyword>
<proteinExistence type="predicted"/>
<evidence type="ECO:0000313" key="9">
    <source>
        <dbReference type="EMBL" id="MDO7844651.1"/>
    </source>
</evidence>
<dbReference type="RefSeq" id="WP_304563047.1">
    <property type="nucleotide sequence ID" value="NZ_JAUQSZ010000018.1"/>
</dbReference>
<evidence type="ECO:0000256" key="2">
    <source>
        <dbReference type="ARBA" id="ARBA00022670"/>
    </source>
</evidence>
<keyword evidence="10" id="KW-1185">Reference proteome</keyword>
<comment type="caution">
    <text evidence="9">The sequence shown here is derived from an EMBL/GenBank/DDBJ whole genome shotgun (WGS) entry which is preliminary data.</text>
</comment>
<evidence type="ECO:0000256" key="5">
    <source>
        <dbReference type="ARBA" id="ARBA00022833"/>
    </source>
</evidence>
<dbReference type="InterPro" id="IPR051156">
    <property type="entry name" value="Mito/Outer_Membr_Metalloprot"/>
</dbReference>
<dbReference type="CDD" id="cd07324">
    <property type="entry name" value="M48C_Oma1-like"/>
    <property type="match status" value="1"/>
</dbReference>
<keyword evidence="7" id="KW-0732">Signal</keyword>
<dbReference type="PANTHER" id="PTHR22726">
    <property type="entry name" value="METALLOENDOPEPTIDASE OMA1"/>
    <property type="match status" value="1"/>
</dbReference>
<dbReference type="InterPro" id="IPR001915">
    <property type="entry name" value="Peptidase_M48"/>
</dbReference>
<keyword evidence="2" id="KW-0645">Protease</keyword>
<gene>
    <name evidence="9" type="ORF">Q5H94_20130</name>
</gene>
<dbReference type="GO" id="GO:0008237">
    <property type="term" value="F:metallopeptidase activity"/>
    <property type="evidence" value="ECO:0007669"/>
    <property type="project" value="UniProtKB-KW"/>
</dbReference>
<evidence type="ECO:0000256" key="1">
    <source>
        <dbReference type="ARBA" id="ARBA00001947"/>
    </source>
</evidence>
<dbReference type="InterPro" id="IPR011990">
    <property type="entry name" value="TPR-like_helical_dom_sf"/>
</dbReference>
<dbReference type="Proteomes" id="UP001176468">
    <property type="component" value="Unassembled WGS sequence"/>
</dbReference>
<dbReference type="EC" id="3.4.24.-" evidence="9"/>
<reference evidence="9" key="1">
    <citation type="submission" date="2023-07" db="EMBL/GenBank/DDBJ databases">
        <authorList>
            <person name="Kim M.K."/>
        </authorList>
    </citation>
    <scope>NUCLEOTIDE SEQUENCE</scope>
    <source>
        <strain evidence="9">CA1-15</strain>
    </source>
</reference>
<evidence type="ECO:0000259" key="8">
    <source>
        <dbReference type="Pfam" id="PF01435"/>
    </source>
</evidence>
<feature type="signal peptide" evidence="7">
    <location>
        <begin position="1"/>
        <end position="24"/>
    </location>
</feature>
<sequence length="453" mass="48076">MKGFKRFVAAFAASLLIGAQPAAAQSILRDAETEAMFNDMSRPIIIAAGLSPNTVKVVLINDDSINAFVVGGQTVYVHSGLIAAADNANQVQGVIAHEIGHIADGHVVLADAGAKPAIGISLLSMVLGIAAMAAGAGDAGAAILSAGQTAAAYKFAAFTRVQEATADASAAKYLRTAGISGKGFLAFFKKLQSEEYAVGLQNIDAYAQSHPLSGERIAALTADVTASPAYNNPLDPALEERFKRVKAKLRGYVSEYKTTLNLYPDSDQSPYAHYARAYAWHKAGYPNRADAEVNALVATAPHDPYFLEIKGQILLEAGKPALALAPLREATETSRNSPLIATTFGHALIATEDKANYPEAVRVLRTAVARDDENPFAWYQLGTVYERIGDEPRAMLAAAEQASLSGDLRRAGYSAKAALGGLPPNSVDWIRAQDIAMAAQNDMEDNPQKYKKR</sequence>
<feature type="chain" id="PRO_5046981827" evidence="7">
    <location>
        <begin position="25"/>
        <end position="453"/>
    </location>
</feature>
<keyword evidence="3" id="KW-0479">Metal-binding</keyword>
<dbReference type="PANTHER" id="PTHR22726:SF1">
    <property type="entry name" value="METALLOENDOPEPTIDASE OMA1, MITOCHONDRIAL"/>
    <property type="match status" value="1"/>
</dbReference>
<accession>A0ABT9A480</accession>
<evidence type="ECO:0000313" key="10">
    <source>
        <dbReference type="Proteomes" id="UP001176468"/>
    </source>
</evidence>